<dbReference type="PANTHER" id="PTHR48194:SF1">
    <property type="entry name" value="INTEGRATOR COMPLEX SUBUNIT 10-LIKE PROTEIN"/>
    <property type="match status" value="1"/>
</dbReference>
<sequence length="508" mass="60727">MNDLINNHISDNTPNHIYNVQNKEHPFCSEYIPMYDNEYFSETIYNNNNTHLNKCCNIYQEEENMINSFLLKKSSFNKYCDKSNNSLKRKFTDLSKDKEKRIFCMICKNMNTNVLMKKKGKDEWYHVCCLYYNNITRNNCIYHIYVEHFFFNHYNEDYFVNMFGSLKYINEIIIKKIKDELLKNYNILAHSHFFNFLMNPYYYNLTFKQIKNLIFSNFILNNNTLYSNYQSLSYQSLNQTRRKRIEESRSISQGNHNEIYGASIKCAQNGVRDNKLDGNHDNDKKDDNKKDGDKKDDNKKDGDKKDDDKKGDDKYDDGDDKYHDDDNKYDDDDDIYDDDDDIYDDDDDFNFDHDSETSKRLSNYDSLLKDKKKGSILKKEDTLKCSKMINVQEKEKSSKMYCMNTNNCNVVKEKNYFVNDYMHIINNLSDHEMNINMMKSPGYNNLFKDVEHFIHKRDFINLNILKLIKEKIIQVLQNNYKQVCVFCKKTTGIKTKSCEEKKKRPSVC</sequence>
<name>A0A024VWZ7_PLAFA</name>
<dbReference type="InterPro" id="IPR053129">
    <property type="entry name" value="Integrator_complex_assoc"/>
</dbReference>
<organism evidence="2 3">
    <name type="scientific">Plasmodium falciparum Tanzania</name>
    <name type="common">2000708</name>
    <dbReference type="NCBI Taxonomy" id="1036725"/>
    <lineage>
        <taxon>Eukaryota</taxon>
        <taxon>Sar</taxon>
        <taxon>Alveolata</taxon>
        <taxon>Apicomplexa</taxon>
        <taxon>Aconoidasida</taxon>
        <taxon>Haemosporida</taxon>
        <taxon>Plasmodiidae</taxon>
        <taxon>Plasmodium</taxon>
        <taxon>Plasmodium (Laverania)</taxon>
    </lineage>
</organism>
<dbReference type="EMBL" id="KI926780">
    <property type="protein sequence ID" value="ETW33244.1"/>
    <property type="molecule type" value="Genomic_DNA"/>
</dbReference>
<feature type="compositionally biased region" description="Acidic residues" evidence="1">
    <location>
        <begin position="327"/>
        <end position="337"/>
    </location>
</feature>
<evidence type="ECO:0008006" key="4">
    <source>
        <dbReference type="Google" id="ProtNLM"/>
    </source>
</evidence>
<proteinExistence type="predicted"/>
<feature type="compositionally biased region" description="Basic and acidic residues" evidence="1">
    <location>
        <begin position="272"/>
        <end position="313"/>
    </location>
</feature>
<feature type="region of interest" description="Disordered" evidence="1">
    <location>
        <begin position="271"/>
        <end position="337"/>
    </location>
</feature>
<dbReference type="Proteomes" id="UP000030708">
    <property type="component" value="Unassembled WGS sequence"/>
</dbReference>
<dbReference type="PANTHER" id="PTHR48194">
    <property type="entry name" value="FINGER PROTEIN, PUTATIVE-RELATED"/>
    <property type="match status" value="1"/>
</dbReference>
<protein>
    <recommendedName>
        <fullName evidence="4">Zinc finger PHD-type domain-containing protein</fullName>
    </recommendedName>
</protein>
<evidence type="ECO:0000313" key="2">
    <source>
        <dbReference type="EMBL" id="ETW33244.1"/>
    </source>
</evidence>
<gene>
    <name evidence="2" type="ORF">PFTANZ_06037</name>
</gene>
<reference evidence="2 3" key="1">
    <citation type="submission" date="2013-02" db="EMBL/GenBank/DDBJ databases">
        <title>The Genome Annotation of Plasmodium falciparum Tanzania (2000708).</title>
        <authorList>
            <consortium name="The Broad Institute Genome Sequencing Platform"/>
            <consortium name="The Broad Institute Genome Sequencing Center for Infectious Disease"/>
            <person name="Neafsey D."/>
            <person name="Hoffman S."/>
            <person name="Volkman S."/>
            <person name="Rosenthal P."/>
            <person name="Walker B."/>
            <person name="Young S.K."/>
            <person name="Zeng Q."/>
            <person name="Gargeya S."/>
            <person name="Fitzgerald M."/>
            <person name="Haas B."/>
            <person name="Abouelleil A."/>
            <person name="Allen A.W."/>
            <person name="Alvarado L."/>
            <person name="Arachchi H.M."/>
            <person name="Berlin A.M."/>
            <person name="Chapman S.B."/>
            <person name="Gainer-Dewar J."/>
            <person name="Goldberg J."/>
            <person name="Griggs A."/>
            <person name="Gujja S."/>
            <person name="Hansen M."/>
            <person name="Howarth C."/>
            <person name="Imamovic A."/>
            <person name="Ireland A."/>
            <person name="Larimer J."/>
            <person name="McCowan C."/>
            <person name="Murphy C."/>
            <person name="Pearson M."/>
            <person name="Poon T.W."/>
            <person name="Priest M."/>
            <person name="Roberts A."/>
            <person name="Saif S."/>
            <person name="Shea T."/>
            <person name="Sisk P."/>
            <person name="Sykes S."/>
            <person name="Wortman J."/>
            <person name="Nusbaum C."/>
            <person name="Birren B."/>
        </authorList>
    </citation>
    <scope>NUCLEOTIDE SEQUENCE [LARGE SCALE GENOMIC DNA]</scope>
    <source>
        <strain evidence="3">Tanzania (2000708)</strain>
    </source>
</reference>
<reference evidence="2 3" key="2">
    <citation type="submission" date="2013-02" db="EMBL/GenBank/DDBJ databases">
        <title>The Genome Sequence of Plasmodium falciparum Tanzania (2000708).</title>
        <authorList>
            <consortium name="The Broad Institute Genome Sequencing Platform"/>
            <consortium name="The Broad Institute Genome Sequencing Center for Infectious Disease"/>
            <person name="Neafsey D."/>
            <person name="Cheeseman I."/>
            <person name="Volkman S."/>
            <person name="Adams J."/>
            <person name="Walker B."/>
            <person name="Young S.K."/>
            <person name="Zeng Q."/>
            <person name="Gargeya S."/>
            <person name="Fitzgerald M."/>
            <person name="Haas B."/>
            <person name="Abouelleil A."/>
            <person name="Alvarado L."/>
            <person name="Arachchi H.M."/>
            <person name="Berlin A.M."/>
            <person name="Chapman S.B."/>
            <person name="Dewar J."/>
            <person name="Goldberg J."/>
            <person name="Griggs A."/>
            <person name="Gujja S."/>
            <person name="Hansen M."/>
            <person name="Howarth C."/>
            <person name="Imamovic A."/>
            <person name="Larimer J."/>
            <person name="McCowan C."/>
            <person name="Murphy C."/>
            <person name="Neiman D."/>
            <person name="Pearson M."/>
            <person name="Priest M."/>
            <person name="Roberts A."/>
            <person name="Saif S."/>
            <person name="Shea T."/>
            <person name="Sisk P."/>
            <person name="Sykes S."/>
            <person name="Wortman J."/>
            <person name="Nusbaum C."/>
            <person name="Birren B."/>
        </authorList>
    </citation>
    <scope>NUCLEOTIDE SEQUENCE [LARGE SCALE GENOMIC DNA]</scope>
    <source>
        <strain evidence="3">Tanzania (2000708)</strain>
    </source>
</reference>
<accession>A0A024VWZ7</accession>
<evidence type="ECO:0000256" key="1">
    <source>
        <dbReference type="SAM" id="MobiDB-lite"/>
    </source>
</evidence>
<dbReference type="AlphaFoldDB" id="A0A024VWZ7"/>
<evidence type="ECO:0000313" key="3">
    <source>
        <dbReference type="Proteomes" id="UP000030708"/>
    </source>
</evidence>